<proteinExistence type="inferred from homology"/>
<dbReference type="Proteomes" id="UP000006681">
    <property type="component" value="Chromosome"/>
</dbReference>
<dbReference type="Pfam" id="PF09701">
    <property type="entry name" value="Cas_Cmr5"/>
    <property type="match status" value="1"/>
</dbReference>
<name>E1QQX9_VULDI</name>
<reference evidence="7" key="2">
    <citation type="journal article" date="2010" name="Stand. Genomic Sci.">
        <title>Complete genome sequence of Vulcanisaeta distributa type strain (IC-017T).</title>
        <authorList>
            <person name="Mavromatis K."/>
            <person name="Sikorski J."/>
            <person name="Pabst E."/>
            <person name="Teshima H."/>
            <person name="Lapidus A."/>
            <person name="Lucas S."/>
            <person name="Nolan M."/>
            <person name="Glavina Del Rio T."/>
            <person name="Cheng J."/>
            <person name="Bruce D."/>
            <person name="Goodwin L."/>
            <person name="Pitluck S."/>
            <person name="Liolios K."/>
            <person name="Ivanova N."/>
            <person name="Mikhailova N."/>
            <person name="Pati A."/>
            <person name="Chen A."/>
            <person name="Palaniappan K."/>
            <person name="Land M."/>
            <person name="Hauser L."/>
            <person name="Chang Y."/>
            <person name="Jeffries C."/>
            <person name="Rohde M."/>
            <person name="Spring S."/>
            <person name="Goker M."/>
            <person name="Wirth R."/>
            <person name="Woyke T."/>
            <person name="Bristow J."/>
            <person name="Eisen J."/>
            <person name="Markowitz V."/>
            <person name="Hugenholtz P."/>
            <person name="Klenk H."/>
            <person name="Kyrpides N."/>
        </authorList>
    </citation>
    <scope>NUCLEOTIDE SEQUENCE [LARGE SCALE GENOMIC DNA]</scope>
    <source>
        <strain evidence="7">DSM 14429 / JCM 11212 / NBRC 100878 / IC-017</strain>
    </source>
</reference>
<comment type="similarity">
    <text evidence="2">Belongs to the CRISPR system Cmr5 family.</text>
</comment>
<organism evidence="6 7">
    <name type="scientific">Vulcanisaeta distributa (strain DSM 14429 / JCM 11212 / NBRC 100878 / IC-017)</name>
    <dbReference type="NCBI Taxonomy" id="572478"/>
    <lineage>
        <taxon>Archaea</taxon>
        <taxon>Thermoproteota</taxon>
        <taxon>Thermoprotei</taxon>
        <taxon>Thermoproteales</taxon>
        <taxon>Thermoproteaceae</taxon>
        <taxon>Vulcanisaeta</taxon>
    </lineage>
</organism>
<comment type="subcellular location">
    <subcellularLocation>
        <location evidence="1">Cytoplasm</location>
    </subcellularLocation>
</comment>
<evidence type="ECO:0000256" key="4">
    <source>
        <dbReference type="ARBA" id="ARBA00023118"/>
    </source>
</evidence>
<evidence type="ECO:0000313" key="7">
    <source>
        <dbReference type="Proteomes" id="UP000006681"/>
    </source>
</evidence>
<dbReference type="RefSeq" id="WP_013336274.1">
    <property type="nucleotide sequence ID" value="NC_014537.1"/>
</dbReference>
<evidence type="ECO:0000313" key="6">
    <source>
        <dbReference type="EMBL" id="ADN50549.1"/>
    </source>
</evidence>
<dbReference type="eggNOG" id="arCOG02654">
    <property type="taxonomic scope" value="Archaea"/>
</dbReference>
<dbReference type="HOGENOM" id="CLU_140810_0_0_2"/>
<dbReference type="GO" id="GO:0005737">
    <property type="term" value="C:cytoplasm"/>
    <property type="evidence" value="ECO:0007669"/>
    <property type="project" value="UniProtKB-SubCell"/>
</dbReference>
<accession>E1QQX9</accession>
<sequence length="160" mass="17860">MNTERAKDEALDLAIECVEALNAVFGNNDRIRQGFRSRCNDGLTYLYYNGINYTLSFILSKSSDKKMTGFDKLSFALSKEAVSDAFKEVQSAGISDEAYELYGICLIKALVRLGVITKADSMPDILKQLNDMNTEILAGNKLLIFAEWLKRLAEASIKKP</sequence>
<evidence type="ECO:0000256" key="5">
    <source>
        <dbReference type="ARBA" id="ARBA00030001"/>
    </source>
</evidence>
<keyword evidence="4" id="KW-0051">Antiviral defense</keyword>
<dbReference type="InterPro" id="IPR023101">
    <property type="entry name" value="AF1862-like_dom_sf"/>
</dbReference>
<dbReference type="GO" id="GO:0051607">
    <property type="term" value="P:defense response to virus"/>
    <property type="evidence" value="ECO:0007669"/>
    <property type="project" value="UniProtKB-KW"/>
</dbReference>
<dbReference type="STRING" id="572478.Vdis_1162"/>
<keyword evidence="3" id="KW-0963">Cytoplasm</keyword>
<dbReference type="SUPFAM" id="SSF158568">
    <property type="entry name" value="AF1862-like"/>
    <property type="match status" value="1"/>
</dbReference>
<dbReference type="InterPro" id="IPR010160">
    <property type="entry name" value="CRISPR-assoc_prot_Cmr5"/>
</dbReference>
<keyword evidence="7" id="KW-1185">Reference proteome</keyword>
<evidence type="ECO:0000256" key="2">
    <source>
        <dbReference type="ARBA" id="ARBA00006161"/>
    </source>
</evidence>
<protein>
    <recommendedName>
        <fullName evidence="5">CRISPR type III-B/RAMP module-associated protein Cmr5</fullName>
    </recommendedName>
</protein>
<dbReference type="EMBL" id="CP002100">
    <property type="protein sequence ID" value="ADN50549.1"/>
    <property type="molecule type" value="Genomic_DNA"/>
</dbReference>
<gene>
    <name evidence="6" type="ordered locus">Vdis_1162</name>
</gene>
<evidence type="ECO:0000256" key="1">
    <source>
        <dbReference type="ARBA" id="ARBA00004496"/>
    </source>
</evidence>
<dbReference type="Gene3D" id="1.10.520.30">
    <property type="entry name" value="AF1862-like domain"/>
    <property type="match status" value="1"/>
</dbReference>
<evidence type="ECO:0000256" key="3">
    <source>
        <dbReference type="ARBA" id="ARBA00022490"/>
    </source>
</evidence>
<dbReference type="AlphaFoldDB" id="E1QQX9"/>
<dbReference type="NCBIfam" id="TIGR01881">
    <property type="entry name" value="cas_Cmr5"/>
    <property type="match status" value="1"/>
</dbReference>
<reference evidence="6 7" key="1">
    <citation type="journal article" date="2010" name="Stand. Genomic Sci.">
        <title>Complete genome sequence of Vulcanisaeta distributa type strain (IC-017).</title>
        <authorList>
            <person name="Mavromatis K."/>
            <person name="Sikorski J."/>
            <person name="Pabst E."/>
            <person name="Teshima H."/>
            <person name="Lapidus A."/>
            <person name="Lucas S."/>
            <person name="Nolan M."/>
            <person name="Glavina Del Rio T."/>
            <person name="Cheng J.F."/>
            <person name="Bruce D."/>
            <person name="Goodwin L."/>
            <person name="Pitluck S."/>
            <person name="Liolios K."/>
            <person name="Ivanova N."/>
            <person name="Mikhailova N."/>
            <person name="Pati A."/>
            <person name="Chen A."/>
            <person name="Palaniappan K."/>
            <person name="Land M."/>
            <person name="Hauser L."/>
            <person name="Chang Y.J."/>
            <person name="Jeffries C.D."/>
            <person name="Rohde M."/>
            <person name="Spring S."/>
            <person name="Goker M."/>
            <person name="Wirth R."/>
            <person name="Woyke T."/>
            <person name="Bristow J."/>
            <person name="Eisen J.A."/>
            <person name="Markowitz V."/>
            <person name="Hugenholtz P."/>
            <person name="Klenk H.P."/>
            <person name="Kyrpides N.C."/>
        </authorList>
    </citation>
    <scope>NUCLEOTIDE SEQUENCE [LARGE SCALE GENOMIC DNA]</scope>
    <source>
        <strain evidence="7">DSM 14429 / JCM 11212 / NBRC 100878 / IC-017</strain>
    </source>
</reference>
<dbReference type="KEGG" id="vdi:Vdis_1162"/>
<dbReference type="OrthoDB" id="28858at2157"/>
<dbReference type="GeneID" id="9752094"/>